<dbReference type="EMBL" id="VNIM01000166">
    <property type="protein sequence ID" value="TVV69839.1"/>
    <property type="molecule type" value="Genomic_DNA"/>
</dbReference>
<dbReference type="RefSeq" id="WP_145155880.1">
    <property type="nucleotide sequence ID" value="NZ_VNIM01000166.1"/>
</dbReference>
<evidence type="ECO:0000313" key="2">
    <source>
        <dbReference type="Proteomes" id="UP000318681"/>
    </source>
</evidence>
<keyword evidence="2" id="KW-1185">Reference proteome</keyword>
<proteinExistence type="predicted"/>
<dbReference type="AlphaFoldDB" id="A0A558QRV0"/>
<comment type="caution">
    <text evidence="1">The sequence shown here is derived from an EMBL/GenBank/DDBJ whole genome shotgun (WGS) entry which is preliminary data.</text>
</comment>
<name>A0A558QRV0_9SPHN</name>
<dbReference type="Proteomes" id="UP000318681">
    <property type="component" value="Unassembled WGS sequence"/>
</dbReference>
<reference evidence="1 2" key="1">
    <citation type="submission" date="2019-07" db="EMBL/GenBank/DDBJ databases">
        <title>Sphingomonas solaris sp. nov., isolated from a solar panel from Boston, Massachusetts.</title>
        <authorList>
            <person name="Tanner K."/>
            <person name="Pascual J."/>
            <person name="Mancuso C."/>
            <person name="Pereto J."/>
            <person name="Khalil A."/>
            <person name="Vilanova C."/>
        </authorList>
    </citation>
    <scope>NUCLEOTIDE SEQUENCE [LARGE SCALE GENOMIC DNA]</scope>
    <source>
        <strain evidence="1 2">R4DWN</strain>
    </source>
</reference>
<sequence>MSTPGILLLAAAAFVAPSSRLITDELADGHDYATASLCLYAMQSGDSVDALADSSDRHRLSRAQRQKLNRDCSIVAWVLIQRDRQRR</sequence>
<protein>
    <submittedName>
        <fullName evidence="1">Uncharacterized protein</fullName>
    </submittedName>
</protein>
<accession>A0A558QRV0</accession>
<organism evidence="1 2">
    <name type="scientific">Alterirhizorhabdus solaris</name>
    <dbReference type="NCBI Taxonomy" id="2529389"/>
    <lineage>
        <taxon>Bacteria</taxon>
        <taxon>Pseudomonadati</taxon>
        <taxon>Pseudomonadota</taxon>
        <taxon>Alphaproteobacteria</taxon>
        <taxon>Sphingomonadales</taxon>
        <taxon>Rhizorhabdaceae</taxon>
        <taxon>Alterirhizorhabdus</taxon>
    </lineage>
</organism>
<evidence type="ECO:0000313" key="1">
    <source>
        <dbReference type="EMBL" id="TVV69839.1"/>
    </source>
</evidence>
<gene>
    <name evidence="1" type="ORF">FOY91_20660</name>
</gene>